<feature type="region of interest" description="Disordered" evidence="1">
    <location>
        <begin position="1"/>
        <end position="57"/>
    </location>
</feature>
<evidence type="ECO:0000313" key="3">
    <source>
        <dbReference type="EMBL" id="NYF40093.1"/>
    </source>
</evidence>
<organism evidence="3 4">
    <name type="scientific">Streptosporangium sandarakinum</name>
    <dbReference type="NCBI Taxonomy" id="1260955"/>
    <lineage>
        <taxon>Bacteria</taxon>
        <taxon>Bacillati</taxon>
        <taxon>Actinomycetota</taxon>
        <taxon>Actinomycetes</taxon>
        <taxon>Streptosporangiales</taxon>
        <taxon>Streptosporangiaceae</taxon>
        <taxon>Streptosporangium</taxon>
    </lineage>
</organism>
<reference evidence="3 4" key="1">
    <citation type="submission" date="2020-07" db="EMBL/GenBank/DDBJ databases">
        <title>Sequencing the genomes of 1000 actinobacteria strains.</title>
        <authorList>
            <person name="Klenk H.-P."/>
        </authorList>
    </citation>
    <scope>NUCLEOTIDE SEQUENCE [LARGE SCALE GENOMIC DNA]</scope>
    <source>
        <strain evidence="3 4">DSM 45763</strain>
    </source>
</reference>
<dbReference type="Pfam" id="PF02624">
    <property type="entry name" value="YcaO"/>
    <property type="match status" value="1"/>
</dbReference>
<sequence length="497" mass="52825">MSATGTETKGTAAPEVTSATGTETKGTAAPEVTSAAGTEAKGTAAPEVTSAAGPEAAPAAEPLGALAELDRLMGPYGLASRVRRLPNHPGEPRFAIFTASMGDLTAVSPNIAESAAGSDIRGGMDGAGGGLGTERAGRLCVAESLERYSSCVFDEAALRWATAEELGDEALDLGTVPRCSPRELAHPKSIVTTPDPAGPMRWTRGWSLTGNRPVWVPAVMVWMHIRAKSAAERLTMPISTGCAAHSDLAPALVGAICEVVERDAIALTWLQRIPWPRIELDEIPGRLAPYVERHRAGHVRTHFYDATTDLGVPTVYSIDLTPDNEVLGQLVMCNTDLDPAVSIGKIMRESASSRIAMQVPRPRPADPDEFLHVFHGASYMGAPERAGDFAFLLDGRERRPLSAMPDLSTGTAAGDLRLLVERLGAAGCDVIAVEITTDEARDVGFRVVRVIIPQLMPLSFVHTARYTAHPRLYEAPARMGYPVHAEADLNPLPQPFA</sequence>
<dbReference type="Gene3D" id="3.30.160.660">
    <property type="match status" value="1"/>
</dbReference>
<dbReference type="EMBL" id="JACCCO010000001">
    <property type="protein sequence ID" value="NYF40093.1"/>
    <property type="molecule type" value="Genomic_DNA"/>
</dbReference>
<dbReference type="PANTHER" id="PTHR37809:SF1">
    <property type="entry name" value="RIBOSOMAL PROTEIN S12 METHYLTHIOTRANSFERASE ACCESSORY FACTOR YCAO"/>
    <property type="match status" value="1"/>
</dbReference>
<keyword evidence="3" id="KW-0687">Ribonucleoprotein</keyword>
<gene>
    <name evidence="3" type="ORF">HDA43_002252</name>
</gene>
<feature type="domain" description="YcaO" evidence="2">
    <location>
        <begin position="128"/>
        <end position="497"/>
    </location>
</feature>
<dbReference type="GO" id="GO:0005840">
    <property type="term" value="C:ribosome"/>
    <property type="evidence" value="ECO:0007669"/>
    <property type="project" value="UniProtKB-KW"/>
</dbReference>
<dbReference type="InterPro" id="IPR027624">
    <property type="entry name" value="TOMM_cyclo_SagD"/>
</dbReference>
<dbReference type="InterPro" id="IPR003776">
    <property type="entry name" value="YcaO-like_dom"/>
</dbReference>
<evidence type="ECO:0000313" key="4">
    <source>
        <dbReference type="Proteomes" id="UP000576393"/>
    </source>
</evidence>
<comment type="caution">
    <text evidence="3">The sequence shown here is derived from an EMBL/GenBank/DDBJ whole genome shotgun (WGS) entry which is preliminary data.</text>
</comment>
<dbReference type="Gene3D" id="3.30.1330.230">
    <property type="match status" value="1"/>
</dbReference>
<keyword evidence="3" id="KW-0689">Ribosomal protein</keyword>
<dbReference type="PROSITE" id="PS51664">
    <property type="entry name" value="YCAO"/>
    <property type="match status" value="1"/>
</dbReference>
<dbReference type="PANTHER" id="PTHR37809">
    <property type="entry name" value="RIBOSOMAL PROTEIN S12 METHYLTHIOTRANSFERASE ACCESSORY FACTOR YCAO"/>
    <property type="match status" value="1"/>
</dbReference>
<dbReference type="Gene3D" id="3.30.40.250">
    <property type="match status" value="1"/>
</dbReference>
<keyword evidence="4" id="KW-1185">Reference proteome</keyword>
<dbReference type="GO" id="GO:0016740">
    <property type="term" value="F:transferase activity"/>
    <property type="evidence" value="ECO:0007669"/>
    <property type="project" value="UniProtKB-KW"/>
</dbReference>
<accession>A0A852UY25</accession>
<dbReference type="Proteomes" id="UP000576393">
    <property type="component" value="Unassembled WGS sequence"/>
</dbReference>
<evidence type="ECO:0000259" key="2">
    <source>
        <dbReference type="PROSITE" id="PS51664"/>
    </source>
</evidence>
<protein>
    <submittedName>
        <fullName evidence="3">Ribosomal protein S12 methylthiotransferase accessory factor</fullName>
    </submittedName>
</protein>
<keyword evidence="3" id="KW-0808">Transferase</keyword>
<proteinExistence type="predicted"/>
<dbReference type="NCBIfam" id="TIGR03604">
    <property type="entry name" value="TOMM_cyclo_SagD"/>
    <property type="match status" value="1"/>
</dbReference>
<evidence type="ECO:0000256" key="1">
    <source>
        <dbReference type="SAM" id="MobiDB-lite"/>
    </source>
</evidence>
<dbReference type="RefSeq" id="WP_218911683.1">
    <property type="nucleotide sequence ID" value="NZ_JACCCO010000001.1"/>
</dbReference>
<name>A0A852UY25_9ACTN</name>
<dbReference type="AlphaFoldDB" id="A0A852UY25"/>